<dbReference type="PANTHER" id="PTHR40465">
    <property type="entry name" value="CHROMOSOME 1, WHOLE GENOME SHOTGUN SEQUENCE"/>
    <property type="match status" value="1"/>
</dbReference>
<keyword evidence="1" id="KW-0472">Membrane</keyword>
<evidence type="ECO:0000256" key="1">
    <source>
        <dbReference type="SAM" id="Phobius"/>
    </source>
</evidence>
<dbReference type="InterPro" id="IPR045339">
    <property type="entry name" value="DUF6534"/>
</dbReference>
<dbReference type="AlphaFoldDB" id="A0A1C7MHD0"/>
<feature type="domain" description="DUF6534" evidence="2">
    <location>
        <begin position="126"/>
        <end position="212"/>
    </location>
</feature>
<feature type="transmembrane region" description="Helical" evidence="1">
    <location>
        <begin position="33"/>
        <end position="56"/>
    </location>
</feature>
<comment type="caution">
    <text evidence="3">The sequence shown here is derived from an EMBL/GenBank/DDBJ whole genome shotgun (WGS) entry which is preliminary data.</text>
</comment>
<dbReference type="PANTHER" id="PTHR40465:SF1">
    <property type="entry name" value="DUF6534 DOMAIN-CONTAINING PROTEIN"/>
    <property type="match status" value="1"/>
</dbReference>
<dbReference type="Pfam" id="PF20152">
    <property type="entry name" value="DUF6534"/>
    <property type="match status" value="1"/>
</dbReference>
<keyword evidence="1" id="KW-0812">Transmembrane</keyword>
<evidence type="ECO:0000259" key="2">
    <source>
        <dbReference type="Pfam" id="PF20152"/>
    </source>
</evidence>
<keyword evidence="4" id="KW-1185">Reference proteome</keyword>
<gene>
    <name evidence="3" type="ORF">A0H81_03475</name>
</gene>
<evidence type="ECO:0000313" key="4">
    <source>
        <dbReference type="Proteomes" id="UP000092993"/>
    </source>
</evidence>
<organism evidence="3 4">
    <name type="scientific">Grifola frondosa</name>
    <name type="common">Maitake</name>
    <name type="synonym">Polyporus frondosus</name>
    <dbReference type="NCBI Taxonomy" id="5627"/>
    <lineage>
        <taxon>Eukaryota</taxon>
        <taxon>Fungi</taxon>
        <taxon>Dikarya</taxon>
        <taxon>Basidiomycota</taxon>
        <taxon>Agaricomycotina</taxon>
        <taxon>Agaricomycetes</taxon>
        <taxon>Polyporales</taxon>
        <taxon>Grifolaceae</taxon>
        <taxon>Grifola</taxon>
    </lineage>
</organism>
<dbReference type="OrthoDB" id="3268207at2759"/>
<feature type="transmembrane region" description="Helical" evidence="1">
    <location>
        <begin position="117"/>
        <end position="141"/>
    </location>
</feature>
<proteinExistence type="predicted"/>
<evidence type="ECO:0000313" key="3">
    <source>
        <dbReference type="EMBL" id="OBZ76341.1"/>
    </source>
</evidence>
<name>A0A1C7MHD0_GRIFR</name>
<feature type="transmembrane region" description="Helical" evidence="1">
    <location>
        <begin position="153"/>
        <end position="180"/>
    </location>
</feature>
<dbReference type="STRING" id="5627.A0A1C7MHD0"/>
<keyword evidence="1" id="KW-1133">Transmembrane helix</keyword>
<dbReference type="EMBL" id="LUGG01000003">
    <property type="protein sequence ID" value="OBZ76341.1"/>
    <property type="molecule type" value="Genomic_DNA"/>
</dbReference>
<feature type="transmembrane region" description="Helical" evidence="1">
    <location>
        <begin position="186"/>
        <end position="207"/>
    </location>
</feature>
<reference evidence="3 4" key="1">
    <citation type="submission" date="2016-03" db="EMBL/GenBank/DDBJ databases">
        <title>Whole genome sequencing of Grifola frondosa 9006-11.</title>
        <authorList>
            <person name="Min B."/>
            <person name="Park H."/>
            <person name="Kim J.-G."/>
            <person name="Cho H."/>
            <person name="Oh Y.-L."/>
            <person name="Kong W.-S."/>
            <person name="Choi I.-G."/>
        </authorList>
    </citation>
    <scope>NUCLEOTIDE SEQUENCE [LARGE SCALE GENOMIC DNA]</scope>
    <source>
        <strain evidence="3 4">9006-11</strain>
    </source>
</reference>
<sequence>MARILDGLHLALINHALYEYTVKDFSDVLAISVPTWSIVVGALSLINIASFMRIYVIGSYCSRRHKRPLRQKYFLPQSLETEQIQLDFGYHYWGPDSARVRFNITSYSGLSAGLSGILYLNFAATLTADLIVALSLCWLLAKHRTGFQRTNSIIRVLMLYGINTCALTTIFALCCLITFVKMPDDLVFLAFYFAMPKLFLNSLLATLNTRKYIREIGPNALLSIPLSAMPGTRPVVSAEGAGKPQYEDQVLQIQIQTATDMKSDLVTHINV</sequence>
<protein>
    <recommendedName>
        <fullName evidence="2">DUF6534 domain-containing protein</fullName>
    </recommendedName>
</protein>
<dbReference type="Proteomes" id="UP000092993">
    <property type="component" value="Unassembled WGS sequence"/>
</dbReference>
<accession>A0A1C7MHD0</accession>